<dbReference type="PANTHER" id="PTHR43194">
    <property type="entry name" value="HYDROLASE ALPHA/BETA FOLD FAMILY"/>
    <property type="match status" value="1"/>
</dbReference>
<reference evidence="3" key="1">
    <citation type="submission" date="2023-07" db="EMBL/GenBank/DDBJ databases">
        <title>Genome content predicts the carbon catabolic preferences of heterotrophic bacteria.</title>
        <authorList>
            <person name="Gralka M."/>
        </authorList>
    </citation>
    <scope>NUCLEOTIDE SEQUENCE</scope>
    <source>
        <strain evidence="3">C2R13</strain>
    </source>
</reference>
<dbReference type="Proteomes" id="UP001170481">
    <property type="component" value="Unassembled WGS sequence"/>
</dbReference>
<evidence type="ECO:0000313" key="4">
    <source>
        <dbReference type="Proteomes" id="UP001170481"/>
    </source>
</evidence>
<evidence type="ECO:0000259" key="2">
    <source>
        <dbReference type="Pfam" id="PF12697"/>
    </source>
</evidence>
<protein>
    <submittedName>
        <fullName evidence="3">Alpha/beta hydrolase</fullName>
    </submittedName>
</protein>
<dbReference type="InterPro" id="IPR029058">
    <property type="entry name" value="AB_hydrolase_fold"/>
</dbReference>
<organism evidence="3 4">
    <name type="scientific">Cobetia amphilecti</name>
    <dbReference type="NCBI Taxonomy" id="1055104"/>
    <lineage>
        <taxon>Bacteria</taxon>
        <taxon>Pseudomonadati</taxon>
        <taxon>Pseudomonadota</taxon>
        <taxon>Gammaproteobacteria</taxon>
        <taxon>Oceanospirillales</taxon>
        <taxon>Halomonadaceae</taxon>
        <taxon>Cobetia</taxon>
    </lineage>
</organism>
<name>A0AAP4WXM5_9GAMM</name>
<accession>A0AAP4WXM5</accession>
<sequence length="314" mass="34240">MNANSRQPRPEQALSKQGDANPASLNADTERPVLAFVHANGFTGACYKSLLAPLAEHFNLLPVDRLAHDPAYPVGNNLISLRDEWLARLDAALGPLPAAGGTGRKVIGVGHSLGGIVNYMAALKQPERFHCLVLLDPPLMLGRDALGMKVAKRFGFIDRVTPAGRTRGRRARWDSRQAMQDYLRRRSLFANFTPEALDDYVDNATHRHADGSLSLSFDTRHEVEIFRHLSDHLSGSPAKLAVPVRILAGAQSDLLTPARQARLRRAGLTVEHVRGGHMYPFEYPQETRAALLAAIADLAPADVLPPGLLAGRQS</sequence>
<dbReference type="RefSeq" id="WP_303592975.1">
    <property type="nucleotide sequence ID" value="NZ_JAUORK010000003.1"/>
</dbReference>
<dbReference type="GO" id="GO:0016787">
    <property type="term" value="F:hydrolase activity"/>
    <property type="evidence" value="ECO:0007669"/>
    <property type="project" value="UniProtKB-KW"/>
</dbReference>
<dbReference type="InterPro" id="IPR050228">
    <property type="entry name" value="Carboxylesterase_BioH"/>
</dbReference>
<feature type="domain" description="AB hydrolase-1" evidence="2">
    <location>
        <begin position="36"/>
        <end position="289"/>
    </location>
</feature>
<dbReference type="SUPFAM" id="SSF53474">
    <property type="entry name" value="alpha/beta-Hydrolases"/>
    <property type="match status" value="1"/>
</dbReference>
<proteinExistence type="predicted"/>
<dbReference type="Gene3D" id="3.40.50.1820">
    <property type="entry name" value="alpha/beta hydrolase"/>
    <property type="match status" value="1"/>
</dbReference>
<dbReference type="PANTHER" id="PTHR43194:SF2">
    <property type="entry name" value="PEROXISOMAL MEMBRANE PROTEIN LPX1"/>
    <property type="match status" value="1"/>
</dbReference>
<dbReference type="EMBL" id="JAUORK010000003">
    <property type="protein sequence ID" value="MDO6671289.1"/>
    <property type="molecule type" value="Genomic_DNA"/>
</dbReference>
<dbReference type="Pfam" id="PF12697">
    <property type="entry name" value="Abhydrolase_6"/>
    <property type="match status" value="1"/>
</dbReference>
<evidence type="ECO:0000256" key="1">
    <source>
        <dbReference type="SAM" id="MobiDB-lite"/>
    </source>
</evidence>
<feature type="region of interest" description="Disordered" evidence="1">
    <location>
        <begin position="1"/>
        <end position="25"/>
    </location>
</feature>
<keyword evidence="3" id="KW-0378">Hydrolase</keyword>
<dbReference type="InterPro" id="IPR000073">
    <property type="entry name" value="AB_hydrolase_1"/>
</dbReference>
<comment type="caution">
    <text evidence="3">The sequence shown here is derived from an EMBL/GenBank/DDBJ whole genome shotgun (WGS) entry which is preliminary data.</text>
</comment>
<dbReference type="AlphaFoldDB" id="A0AAP4WXM5"/>
<gene>
    <name evidence="3" type="ORF">Q4535_04070</name>
</gene>
<evidence type="ECO:0000313" key="3">
    <source>
        <dbReference type="EMBL" id="MDO6671289.1"/>
    </source>
</evidence>